<dbReference type="RefSeq" id="WP_131925568.1">
    <property type="nucleotide sequence ID" value="NZ_SMAG01000006.1"/>
</dbReference>
<organism evidence="1 2">
    <name type="scientific">Hazenella coriacea</name>
    <dbReference type="NCBI Taxonomy" id="1179467"/>
    <lineage>
        <taxon>Bacteria</taxon>
        <taxon>Bacillati</taxon>
        <taxon>Bacillota</taxon>
        <taxon>Bacilli</taxon>
        <taxon>Bacillales</taxon>
        <taxon>Thermoactinomycetaceae</taxon>
        <taxon>Hazenella</taxon>
    </lineage>
</organism>
<protein>
    <recommendedName>
        <fullName evidence="3">Tetratricopeptide repeat protein</fullName>
    </recommendedName>
</protein>
<accession>A0A4R3L292</accession>
<name>A0A4R3L292_9BACL</name>
<evidence type="ECO:0000313" key="1">
    <source>
        <dbReference type="EMBL" id="TCS93663.1"/>
    </source>
</evidence>
<dbReference type="AlphaFoldDB" id="A0A4R3L292"/>
<evidence type="ECO:0000313" key="2">
    <source>
        <dbReference type="Proteomes" id="UP000294937"/>
    </source>
</evidence>
<dbReference type="OrthoDB" id="56388at2"/>
<gene>
    <name evidence="1" type="ORF">EDD58_10696</name>
</gene>
<comment type="caution">
    <text evidence="1">The sequence shown here is derived from an EMBL/GenBank/DDBJ whole genome shotgun (WGS) entry which is preliminary data.</text>
</comment>
<reference evidence="1 2" key="1">
    <citation type="submission" date="2019-03" db="EMBL/GenBank/DDBJ databases">
        <title>Genomic Encyclopedia of Type Strains, Phase IV (KMG-IV): sequencing the most valuable type-strain genomes for metagenomic binning, comparative biology and taxonomic classification.</title>
        <authorList>
            <person name="Goeker M."/>
        </authorList>
    </citation>
    <scope>NUCLEOTIDE SEQUENCE [LARGE SCALE GENOMIC DNA]</scope>
    <source>
        <strain evidence="1 2">DSM 45707</strain>
    </source>
</reference>
<keyword evidence="2" id="KW-1185">Reference proteome</keyword>
<dbReference type="Proteomes" id="UP000294937">
    <property type="component" value="Unassembled WGS sequence"/>
</dbReference>
<evidence type="ECO:0008006" key="3">
    <source>
        <dbReference type="Google" id="ProtNLM"/>
    </source>
</evidence>
<dbReference type="EMBL" id="SMAG01000006">
    <property type="protein sequence ID" value="TCS93663.1"/>
    <property type="molecule type" value="Genomic_DNA"/>
</dbReference>
<proteinExistence type="predicted"/>
<sequence length="355" mass="42002">MEEHLNEEQRLDFLLVQAEGLPDGETKIQLLEEAIQIADRIQNNDAGFYARLELTTAAIYSGRAEKAFLSFAWCLAQYDKDPSYCDEYNLMWQYKWIANQVDQFPQLSLDKIEQTLEDLKQRFTYSGFNLRPYYQLKHFVAWRRGDITEAKMYLEKWMDTPRDDMADCHACERNEQAIFYLSLGNLEEAYRIAQPIFNQELSCAEVPHITYGQFLLPLCKEGRMEEAAEFHQKGYGMIRQKKGFLKTLAEHIKYLTIIDLHKAASLLEHHLPEALASYEPNSKYHFYLASLILFDYMSDSDISVLNIPKYVNREWIDQQLFEIAKQFDQRNQNDYYQQKVIQERQWIEDLKVKIG</sequence>